<evidence type="ECO:0000313" key="7">
    <source>
        <dbReference type="EMBL" id="MFC3139667.1"/>
    </source>
</evidence>
<evidence type="ECO:0000313" key="8">
    <source>
        <dbReference type="Proteomes" id="UP001595621"/>
    </source>
</evidence>
<dbReference type="InterPro" id="IPR002104">
    <property type="entry name" value="Integrase_catalytic"/>
</dbReference>
<dbReference type="Proteomes" id="UP001595621">
    <property type="component" value="Unassembled WGS sequence"/>
</dbReference>
<keyword evidence="3" id="KW-0233">DNA recombination</keyword>
<dbReference type="RefSeq" id="WP_380712334.1">
    <property type="nucleotide sequence ID" value="NZ_JAKILF010000004.1"/>
</dbReference>
<dbReference type="InterPro" id="IPR013762">
    <property type="entry name" value="Integrase-like_cat_sf"/>
</dbReference>
<dbReference type="EMBL" id="JBHRTD010000017">
    <property type="protein sequence ID" value="MFC3139667.1"/>
    <property type="molecule type" value="Genomic_DNA"/>
</dbReference>
<dbReference type="Gene3D" id="1.10.150.130">
    <property type="match status" value="1"/>
</dbReference>
<evidence type="ECO:0000256" key="4">
    <source>
        <dbReference type="PROSITE-ProRule" id="PRU01248"/>
    </source>
</evidence>
<protein>
    <submittedName>
        <fullName evidence="7">Tyrosine-type recombinase/integrase</fullName>
    </submittedName>
</protein>
<dbReference type="PANTHER" id="PTHR30349:SF90">
    <property type="entry name" value="TYROSINE RECOMBINASE XERD"/>
    <property type="match status" value="1"/>
</dbReference>
<evidence type="ECO:0000256" key="3">
    <source>
        <dbReference type="ARBA" id="ARBA00023172"/>
    </source>
</evidence>
<dbReference type="Pfam" id="PF00589">
    <property type="entry name" value="Phage_integrase"/>
    <property type="match status" value="1"/>
</dbReference>
<dbReference type="InterPro" id="IPR050090">
    <property type="entry name" value="Tyrosine_recombinase_XerCD"/>
</dbReference>
<keyword evidence="2 4" id="KW-0238">DNA-binding</keyword>
<reference evidence="8" key="1">
    <citation type="journal article" date="2019" name="Int. J. Syst. Evol. Microbiol.">
        <title>The Global Catalogue of Microorganisms (GCM) 10K type strain sequencing project: providing services to taxonomists for standard genome sequencing and annotation.</title>
        <authorList>
            <consortium name="The Broad Institute Genomics Platform"/>
            <consortium name="The Broad Institute Genome Sequencing Center for Infectious Disease"/>
            <person name="Wu L."/>
            <person name="Ma J."/>
        </authorList>
    </citation>
    <scope>NUCLEOTIDE SEQUENCE [LARGE SCALE GENOMIC DNA]</scope>
    <source>
        <strain evidence="8">KCTC 52277</strain>
    </source>
</reference>
<keyword evidence="8" id="KW-1185">Reference proteome</keyword>
<dbReference type="SUPFAM" id="SSF47823">
    <property type="entry name" value="lambda integrase-like, N-terminal domain"/>
    <property type="match status" value="1"/>
</dbReference>
<sequence length="348" mass="39616">MSYPYSGSPGRGLINSQVPEQYHQESNLPSSILDDFHNAAAETEFEVSANTRRNYATSFSIFQDYCQHHGMSALPADPRAVISFIGHQKDLYLESGVQLSKATLITRLAAIRFYHLQAGFRTPTDHPMLLRIMRGISRNQYRQQAHYDQQPIMYTELARLLAAVDSQQSGLLKVRDKALITLGFQGGFRRSELASLQTQHLTFLHDKLRVRLAFSKSNQQGGKEWKDLPYSEQFAAADYVRRWLEISQLSSGHLFRSISRCGKFTRPYERKMPGSSGRNSGFLNGDDVYRTVKKYCKIAGLGESWFGAHSLRSGCVTQLHENDKDTLYIMGRTGHTDPRSLRHYLKPK</sequence>
<comment type="caution">
    <text evidence="7">The sequence shown here is derived from an EMBL/GenBank/DDBJ whole genome shotgun (WGS) entry which is preliminary data.</text>
</comment>
<evidence type="ECO:0000259" key="6">
    <source>
        <dbReference type="PROSITE" id="PS51900"/>
    </source>
</evidence>
<accession>A0ABV7GDX7</accession>
<feature type="domain" description="Core-binding (CB)" evidence="6">
    <location>
        <begin position="27"/>
        <end position="119"/>
    </location>
</feature>
<dbReference type="PROSITE" id="PS51898">
    <property type="entry name" value="TYR_RECOMBINASE"/>
    <property type="match status" value="1"/>
</dbReference>
<evidence type="ECO:0000256" key="1">
    <source>
        <dbReference type="ARBA" id="ARBA00022908"/>
    </source>
</evidence>
<dbReference type="PROSITE" id="PS51900">
    <property type="entry name" value="CB"/>
    <property type="match status" value="1"/>
</dbReference>
<feature type="domain" description="Tyr recombinase" evidence="5">
    <location>
        <begin position="147"/>
        <end position="348"/>
    </location>
</feature>
<dbReference type="InterPro" id="IPR044068">
    <property type="entry name" value="CB"/>
</dbReference>
<proteinExistence type="predicted"/>
<dbReference type="InterPro" id="IPR011010">
    <property type="entry name" value="DNA_brk_join_enz"/>
</dbReference>
<evidence type="ECO:0000256" key="2">
    <source>
        <dbReference type="ARBA" id="ARBA00023125"/>
    </source>
</evidence>
<dbReference type="SUPFAM" id="SSF56349">
    <property type="entry name" value="DNA breaking-rejoining enzymes"/>
    <property type="match status" value="1"/>
</dbReference>
<gene>
    <name evidence="7" type="ORF">ACFOE0_15970</name>
</gene>
<name>A0ABV7GDX7_9GAMM</name>
<keyword evidence="1" id="KW-0229">DNA integration</keyword>
<dbReference type="Gene3D" id="1.10.443.10">
    <property type="entry name" value="Intergrase catalytic core"/>
    <property type="match status" value="1"/>
</dbReference>
<evidence type="ECO:0000259" key="5">
    <source>
        <dbReference type="PROSITE" id="PS51898"/>
    </source>
</evidence>
<organism evidence="7 8">
    <name type="scientific">Shewanella submarina</name>
    <dbReference type="NCBI Taxonomy" id="2016376"/>
    <lineage>
        <taxon>Bacteria</taxon>
        <taxon>Pseudomonadati</taxon>
        <taxon>Pseudomonadota</taxon>
        <taxon>Gammaproteobacteria</taxon>
        <taxon>Alteromonadales</taxon>
        <taxon>Shewanellaceae</taxon>
        <taxon>Shewanella</taxon>
    </lineage>
</organism>
<dbReference type="PANTHER" id="PTHR30349">
    <property type="entry name" value="PHAGE INTEGRASE-RELATED"/>
    <property type="match status" value="1"/>
</dbReference>
<dbReference type="InterPro" id="IPR010998">
    <property type="entry name" value="Integrase_recombinase_N"/>
</dbReference>